<name>A0A5B2W1P2_9BACT</name>
<evidence type="ECO:0000313" key="1">
    <source>
        <dbReference type="EMBL" id="KAA2245581.1"/>
    </source>
</evidence>
<accession>A0A5B2W1P2</accession>
<dbReference type="AlphaFoldDB" id="A0A5B2W1P2"/>
<gene>
    <name evidence="1" type="ORF">F0L74_06390</name>
</gene>
<evidence type="ECO:0000313" key="2">
    <source>
        <dbReference type="Proteomes" id="UP000324611"/>
    </source>
</evidence>
<reference evidence="1 2" key="1">
    <citation type="submission" date="2019-09" db="EMBL/GenBank/DDBJ databases">
        <title>Chitinophaga ginsengihumi sp. nov., isolated from soil of ginseng rhizosphere.</title>
        <authorList>
            <person name="Lee J."/>
        </authorList>
    </citation>
    <scope>NUCLEOTIDE SEQUENCE [LARGE SCALE GENOMIC DNA]</scope>
    <source>
        <strain evidence="1 2">BN140078</strain>
    </source>
</reference>
<proteinExistence type="predicted"/>
<reference evidence="1 2" key="2">
    <citation type="submission" date="2019-09" db="EMBL/GenBank/DDBJ databases">
        <authorList>
            <person name="Jin C."/>
        </authorList>
    </citation>
    <scope>NUCLEOTIDE SEQUENCE [LARGE SCALE GENOMIC DNA]</scope>
    <source>
        <strain evidence="1 2">BN140078</strain>
    </source>
</reference>
<sequence length="132" mass="15124">MRRFLFIVIGILVLVAVLGFSYKYYFVFGRGVKAGELNFFVQKGYVFKTYEGRLIQTGYKSRQPGSIQSNEFDFSVVDEKVAQRLMTCSGKIVELHYKEYLGALPWRGFSQFVVDSIVAITNPNTNQKEPLN</sequence>
<comment type="caution">
    <text evidence="1">The sequence shown here is derived from an EMBL/GenBank/DDBJ whole genome shotgun (WGS) entry which is preliminary data.</text>
</comment>
<dbReference type="EMBL" id="VUOC01000001">
    <property type="protein sequence ID" value="KAA2245581.1"/>
    <property type="molecule type" value="Genomic_DNA"/>
</dbReference>
<dbReference type="Proteomes" id="UP000324611">
    <property type="component" value="Unassembled WGS sequence"/>
</dbReference>
<organism evidence="1 2">
    <name type="scientific">Chitinophaga agrisoli</name>
    <dbReference type="NCBI Taxonomy" id="2607653"/>
    <lineage>
        <taxon>Bacteria</taxon>
        <taxon>Pseudomonadati</taxon>
        <taxon>Bacteroidota</taxon>
        <taxon>Chitinophagia</taxon>
        <taxon>Chitinophagales</taxon>
        <taxon>Chitinophagaceae</taxon>
        <taxon>Chitinophaga</taxon>
    </lineage>
</organism>
<keyword evidence="2" id="KW-1185">Reference proteome</keyword>
<evidence type="ECO:0008006" key="3">
    <source>
        <dbReference type="Google" id="ProtNLM"/>
    </source>
</evidence>
<dbReference type="RefSeq" id="WP_149836971.1">
    <property type="nucleotide sequence ID" value="NZ_VUOC01000001.1"/>
</dbReference>
<protein>
    <recommendedName>
        <fullName evidence="3">6-phosphogluconate dehydrogenase</fullName>
    </recommendedName>
</protein>